<accession>A0ACC0B8M6</accession>
<reference evidence="2" key="1">
    <citation type="journal article" date="2023" name="Nat. Plants">
        <title>Single-cell RNA sequencing provides a high-resolution roadmap for understanding the multicellular compartmentation of specialized metabolism.</title>
        <authorList>
            <person name="Sun S."/>
            <person name="Shen X."/>
            <person name="Li Y."/>
            <person name="Li Y."/>
            <person name="Wang S."/>
            <person name="Li R."/>
            <person name="Zhang H."/>
            <person name="Shen G."/>
            <person name="Guo B."/>
            <person name="Wei J."/>
            <person name="Xu J."/>
            <person name="St-Pierre B."/>
            <person name="Chen S."/>
            <person name="Sun C."/>
        </authorList>
    </citation>
    <scope>NUCLEOTIDE SEQUENCE [LARGE SCALE GENOMIC DNA]</scope>
</reference>
<evidence type="ECO:0000313" key="1">
    <source>
        <dbReference type="EMBL" id="KAI5669015.1"/>
    </source>
</evidence>
<proteinExistence type="predicted"/>
<evidence type="ECO:0000313" key="2">
    <source>
        <dbReference type="Proteomes" id="UP001060085"/>
    </source>
</evidence>
<name>A0ACC0B8M6_CATRO</name>
<protein>
    <submittedName>
        <fullName evidence="1">Uncharacterized protein</fullName>
    </submittedName>
</protein>
<dbReference type="EMBL" id="CM044704">
    <property type="protein sequence ID" value="KAI5669015.1"/>
    <property type="molecule type" value="Genomic_DNA"/>
</dbReference>
<comment type="caution">
    <text evidence="1">The sequence shown here is derived from an EMBL/GenBank/DDBJ whole genome shotgun (WGS) entry which is preliminary data.</text>
</comment>
<dbReference type="Proteomes" id="UP001060085">
    <property type="component" value="Linkage Group LG04"/>
</dbReference>
<gene>
    <name evidence="1" type="ORF">M9H77_18868</name>
</gene>
<organism evidence="1 2">
    <name type="scientific">Catharanthus roseus</name>
    <name type="common">Madagascar periwinkle</name>
    <name type="synonym">Vinca rosea</name>
    <dbReference type="NCBI Taxonomy" id="4058"/>
    <lineage>
        <taxon>Eukaryota</taxon>
        <taxon>Viridiplantae</taxon>
        <taxon>Streptophyta</taxon>
        <taxon>Embryophyta</taxon>
        <taxon>Tracheophyta</taxon>
        <taxon>Spermatophyta</taxon>
        <taxon>Magnoliopsida</taxon>
        <taxon>eudicotyledons</taxon>
        <taxon>Gunneridae</taxon>
        <taxon>Pentapetalae</taxon>
        <taxon>asterids</taxon>
        <taxon>lamiids</taxon>
        <taxon>Gentianales</taxon>
        <taxon>Apocynaceae</taxon>
        <taxon>Rauvolfioideae</taxon>
        <taxon>Vinceae</taxon>
        <taxon>Catharanthinae</taxon>
        <taxon>Catharanthus</taxon>
    </lineage>
</organism>
<keyword evidence="2" id="KW-1185">Reference proteome</keyword>
<sequence length="187" mass="21221">MEEEYKGEVVLLEKMLQDLAWHVLEEQQEDTGGSKGFLFSRMQMKESTEASLGGFITSKPKEEVIRDLTIVRMEAIGRQEMAFSRVAKARSNCYKDGGYDGNAMEEATIEMDITPIGVMGIGNVSSRAKTFYISLMKIVVRIVLMMFIKSIMECKGSNDFENLVTTSSSFECKVKELWKHKRYLALV</sequence>